<dbReference type="AlphaFoldDB" id="A0A9W3DDL9"/>
<evidence type="ECO:0000256" key="4">
    <source>
        <dbReference type="ARBA" id="ARBA00022617"/>
    </source>
</evidence>
<protein>
    <submittedName>
        <fullName evidence="11">Cytochrome P450 705A20-like</fullName>
    </submittedName>
</protein>
<keyword evidence="6" id="KW-0560">Oxidoreductase</keyword>
<evidence type="ECO:0000313" key="11">
    <source>
        <dbReference type="RefSeq" id="XP_056861964.1"/>
    </source>
</evidence>
<dbReference type="GO" id="GO:0005506">
    <property type="term" value="F:iron ion binding"/>
    <property type="evidence" value="ECO:0007669"/>
    <property type="project" value="InterPro"/>
</dbReference>
<evidence type="ECO:0000256" key="6">
    <source>
        <dbReference type="ARBA" id="ARBA00023002"/>
    </source>
</evidence>
<reference evidence="11" key="2">
    <citation type="submission" date="2025-08" db="UniProtKB">
        <authorList>
            <consortium name="RefSeq"/>
        </authorList>
    </citation>
    <scope>IDENTIFICATION</scope>
    <source>
        <tissue evidence="11">Leaf</tissue>
    </source>
</reference>
<evidence type="ECO:0000256" key="3">
    <source>
        <dbReference type="ARBA" id="ARBA00010617"/>
    </source>
</evidence>
<evidence type="ECO:0000313" key="10">
    <source>
        <dbReference type="Proteomes" id="UP000504610"/>
    </source>
</evidence>
<dbReference type="Gene3D" id="1.10.630.10">
    <property type="entry name" value="Cytochrome P450"/>
    <property type="match status" value="1"/>
</dbReference>
<dbReference type="KEGG" id="rsz:130509790"/>
<accession>A0A9W3DDL9</accession>
<keyword evidence="9" id="KW-0472">Membrane</keyword>
<dbReference type="SUPFAM" id="SSF48264">
    <property type="entry name" value="Cytochrome P450"/>
    <property type="match status" value="1"/>
</dbReference>
<organism evidence="10 11">
    <name type="scientific">Raphanus sativus</name>
    <name type="common">Radish</name>
    <name type="synonym">Raphanus raphanistrum var. sativus</name>
    <dbReference type="NCBI Taxonomy" id="3726"/>
    <lineage>
        <taxon>Eukaryota</taxon>
        <taxon>Viridiplantae</taxon>
        <taxon>Streptophyta</taxon>
        <taxon>Embryophyta</taxon>
        <taxon>Tracheophyta</taxon>
        <taxon>Spermatophyta</taxon>
        <taxon>Magnoliopsida</taxon>
        <taxon>eudicotyledons</taxon>
        <taxon>Gunneridae</taxon>
        <taxon>Pentapetalae</taxon>
        <taxon>rosids</taxon>
        <taxon>malvids</taxon>
        <taxon>Brassicales</taxon>
        <taxon>Brassicaceae</taxon>
        <taxon>Brassiceae</taxon>
        <taxon>Raphanus</taxon>
    </lineage>
</organism>
<sequence length="175" mass="20438">MAHEIFKAHDVNISSRGLPPIDQSLFFGETGFFSAPHGDYWKFMKKLLTTKLLGPHAIERLRAVRAEELERFYFRLLDKARKKECVEVRKEAMIFTNNSTCKMIVGRTCSEEDGEGERVWGTDYRIYFLHKEGLFTTLLRKPLEKLGISLFKEEIMGIPKDYDKVLETFLAEHEK</sequence>
<evidence type="ECO:0000256" key="5">
    <source>
        <dbReference type="ARBA" id="ARBA00022723"/>
    </source>
</evidence>
<evidence type="ECO:0000256" key="7">
    <source>
        <dbReference type="ARBA" id="ARBA00023004"/>
    </source>
</evidence>
<dbReference type="GO" id="GO:0004497">
    <property type="term" value="F:monooxygenase activity"/>
    <property type="evidence" value="ECO:0007669"/>
    <property type="project" value="UniProtKB-KW"/>
</dbReference>
<evidence type="ECO:0000256" key="8">
    <source>
        <dbReference type="ARBA" id="ARBA00023033"/>
    </source>
</evidence>
<comment type="subcellular location">
    <subcellularLocation>
        <location evidence="2">Membrane</location>
    </subcellularLocation>
</comment>
<dbReference type="GO" id="GO:0020037">
    <property type="term" value="F:heme binding"/>
    <property type="evidence" value="ECO:0007669"/>
    <property type="project" value="InterPro"/>
</dbReference>
<dbReference type="GeneID" id="130509790"/>
<keyword evidence="5" id="KW-0479">Metal-binding</keyword>
<dbReference type="InterPro" id="IPR001128">
    <property type="entry name" value="Cyt_P450"/>
</dbReference>
<keyword evidence="8" id="KW-0503">Monooxygenase</keyword>
<evidence type="ECO:0000256" key="2">
    <source>
        <dbReference type="ARBA" id="ARBA00004370"/>
    </source>
</evidence>
<dbReference type="PANTHER" id="PTHR47943:SF8">
    <property type="entry name" value="CYTOCHROME P450"/>
    <property type="match status" value="1"/>
</dbReference>
<comment type="similarity">
    <text evidence="3">Belongs to the cytochrome P450 family.</text>
</comment>
<evidence type="ECO:0000256" key="1">
    <source>
        <dbReference type="ARBA" id="ARBA00001971"/>
    </source>
</evidence>
<dbReference type="OrthoDB" id="1112958at2759"/>
<evidence type="ECO:0000256" key="9">
    <source>
        <dbReference type="ARBA" id="ARBA00023136"/>
    </source>
</evidence>
<keyword evidence="10" id="KW-1185">Reference proteome</keyword>
<dbReference type="Proteomes" id="UP000504610">
    <property type="component" value="Chromosome 3"/>
</dbReference>
<proteinExistence type="inferred from homology"/>
<dbReference type="InterPro" id="IPR036396">
    <property type="entry name" value="Cyt_P450_sf"/>
</dbReference>
<dbReference type="Pfam" id="PF00067">
    <property type="entry name" value="p450"/>
    <property type="match status" value="1"/>
</dbReference>
<dbReference type="GO" id="GO:0016705">
    <property type="term" value="F:oxidoreductase activity, acting on paired donors, with incorporation or reduction of molecular oxygen"/>
    <property type="evidence" value="ECO:0007669"/>
    <property type="project" value="InterPro"/>
</dbReference>
<keyword evidence="7" id="KW-0408">Iron</keyword>
<dbReference type="GO" id="GO:0016020">
    <property type="term" value="C:membrane"/>
    <property type="evidence" value="ECO:0007669"/>
    <property type="project" value="UniProtKB-SubCell"/>
</dbReference>
<gene>
    <name evidence="11" type="primary">LOC130509790</name>
</gene>
<reference evidence="10" key="1">
    <citation type="journal article" date="2019" name="Database">
        <title>The radish genome database (RadishGD): an integrated information resource for radish genomics.</title>
        <authorList>
            <person name="Yu H.J."/>
            <person name="Baek S."/>
            <person name="Lee Y.J."/>
            <person name="Cho A."/>
            <person name="Mun J.H."/>
        </authorList>
    </citation>
    <scope>NUCLEOTIDE SEQUENCE [LARGE SCALE GENOMIC DNA]</scope>
    <source>
        <strain evidence="10">cv. WK10039</strain>
    </source>
</reference>
<dbReference type="PANTHER" id="PTHR47943">
    <property type="entry name" value="CYTOCHROME P450 93A3-LIKE"/>
    <property type="match status" value="1"/>
</dbReference>
<name>A0A9W3DDL9_RAPSA</name>
<dbReference type="RefSeq" id="XP_056861964.1">
    <property type="nucleotide sequence ID" value="XM_057005984.1"/>
</dbReference>
<keyword evidence="4" id="KW-0349">Heme</keyword>
<comment type="cofactor">
    <cofactor evidence="1">
        <name>heme</name>
        <dbReference type="ChEBI" id="CHEBI:30413"/>
    </cofactor>
</comment>